<organism evidence="2 3">
    <name type="scientific">Actinoalloteichus caeruleus DSM 43889</name>
    <dbReference type="NCBI Taxonomy" id="1120930"/>
    <lineage>
        <taxon>Bacteria</taxon>
        <taxon>Bacillati</taxon>
        <taxon>Actinomycetota</taxon>
        <taxon>Actinomycetes</taxon>
        <taxon>Pseudonocardiales</taxon>
        <taxon>Pseudonocardiaceae</taxon>
        <taxon>Actinoalloteichus</taxon>
        <taxon>Actinoalloteichus cyanogriseus</taxon>
    </lineage>
</organism>
<dbReference type="InterPro" id="IPR036689">
    <property type="entry name" value="ESAT-6-like_sf"/>
</dbReference>
<dbReference type="SUPFAM" id="SSF140453">
    <property type="entry name" value="EsxAB dimer-like"/>
    <property type="match status" value="1"/>
</dbReference>
<name>A0ABT1JHW0_ACTCY</name>
<comment type="caution">
    <text evidence="2">The sequence shown here is derived from an EMBL/GenBank/DDBJ whole genome shotgun (WGS) entry which is preliminary data.</text>
</comment>
<dbReference type="Proteomes" id="UP000791080">
    <property type="component" value="Unassembled WGS sequence"/>
</dbReference>
<reference evidence="2 3" key="1">
    <citation type="submission" date="2013-07" db="EMBL/GenBank/DDBJ databases">
        <authorList>
            <consortium name="DOE Joint Genome Institute"/>
            <person name="Reeve W."/>
            <person name="Huntemann M."/>
            <person name="Han J."/>
            <person name="Chen A."/>
            <person name="Kyrpides N."/>
            <person name="Mavromatis K."/>
            <person name="Markowitz V."/>
            <person name="Palaniappan K."/>
            <person name="Ivanova N."/>
            <person name="Schaumberg A."/>
            <person name="Pati A."/>
            <person name="Liolios K."/>
            <person name="Nordberg H.P."/>
            <person name="Cantor M.N."/>
            <person name="Hua S.X."/>
            <person name="Woyke T."/>
        </authorList>
    </citation>
    <scope>NUCLEOTIDE SEQUENCE [LARGE SCALE GENOMIC DNA]</scope>
    <source>
        <strain evidence="2 3">DSM 43889</strain>
    </source>
</reference>
<evidence type="ECO:0000313" key="3">
    <source>
        <dbReference type="Proteomes" id="UP000791080"/>
    </source>
</evidence>
<gene>
    <name evidence="2" type="ORF">G443_002377</name>
</gene>
<sequence length="104" mass="11461">MSGGYEVRTAEIRTENTKFESTAAQLEDVLTTLRAAIDAEGDCWGADESGQAFAQEYAPTAPAVVEYFGTLVEGIREMRTQIDASADTWDQMDEESADHFDRMA</sequence>
<dbReference type="Gene3D" id="1.10.287.1060">
    <property type="entry name" value="ESAT-6-like"/>
    <property type="match status" value="1"/>
</dbReference>
<keyword evidence="3" id="KW-1185">Reference proteome</keyword>
<reference evidence="2 3" key="2">
    <citation type="submission" date="2022-06" db="EMBL/GenBank/DDBJ databases">
        <title>Genomic Encyclopedia of Type Strains, Phase I: the one thousand microbial genomes (KMG-I) project.</title>
        <authorList>
            <person name="Kyrpides N."/>
        </authorList>
    </citation>
    <scope>NUCLEOTIDE SEQUENCE [LARGE SCALE GENOMIC DNA]</scope>
    <source>
        <strain evidence="2 3">DSM 43889</strain>
    </source>
</reference>
<dbReference type="Pfam" id="PF06013">
    <property type="entry name" value="WXG100"/>
    <property type="match status" value="1"/>
</dbReference>
<proteinExistence type="predicted"/>
<dbReference type="RefSeq" id="WP_035273165.1">
    <property type="nucleotide sequence ID" value="NZ_AUBJ02000001.1"/>
</dbReference>
<dbReference type="EMBL" id="AUBJ02000001">
    <property type="protein sequence ID" value="MCP2332107.1"/>
    <property type="molecule type" value="Genomic_DNA"/>
</dbReference>
<dbReference type="InterPro" id="IPR010310">
    <property type="entry name" value="T7SS_ESAT-6-like"/>
</dbReference>
<accession>A0ABT1JHW0</accession>
<protein>
    <submittedName>
        <fullName evidence="2">Conserved protein YukE</fullName>
    </submittedName>
</protein>
<evidence type="ECO:0000313" key="2">
    <source>
        <dbReference type="EMBL" id="MCP2332107.1"/>
    </source>
</evidence>
<feature type="region of interest" description="Disordered" evidence="1">
    <location>
        <begin position="85"/>
        <end position="104"/>
    </location>
</feature>
<evidence type="ECO:0000256" key="1">
    <source>
        <dbReference type="SAM" id="MobiDB-lite"/>
    </source>
</evidence>